<reference evidence="10 11" key="1">
    <citation type="submission" date="2023-07" db="EMBL/GenBank/DDBJ databases">
        <title>Sequencing the genomes of 1000 actinobacteria strains.</title>
        <authorList>
            <person name="Klenk H.-P."/>
        </authorList>
    </citation>
    <scope>NUCLEOTIDE SEQUENCE [LARGE SCALE GENOMIC DNA]</scope>
    <source>
        <strain evidence="10 11">DSM 19515</strain>
    </source>
</reference>
<proteinExistence type="inferred from homology"/>
<evidence type="ECO:0000256" key="7">
    <source>
        <dbReference type="ARBA" id="ARBA00043224"/>
    </source>
</evidence>
<dbReference type="InterPro" id="IPR000868">
    <property type="entry name" value="Isochorismatase-like_dom"/>
</dbReference>
<feature type="compositionally biased region" description="Acidic residues" evidence="8">
    <location>
        <begin position="226"/>
        <end position="236"/>
    </location>
</feature>
<dbReference type="Proteomes" id="UP001230145">
    <property type="component" value="Unassembled WGS sequence"/>
</dbReference>
<comment type="similarity">
    <text evidence="1">Belongs to the isochorismatase family.</text>
</comment>
<evidence type="ECO:0000256" key="1">
    <source>
        <dbReference type="ARBA" id="ARBA00006336"/>
    </source>
</evidence>
<evidence type="ECO:0000313" key="11">
    <source>
        <dbReference type="Proteomes" id="UP001230145"/>
    </source>
</evidence>
<dbReference type="Pfam" id="PF00857">
    <property type="entry name" value="Isochorismatase"/>
    <property type="match status" value="1"/>
</dbReference>
<evidence type="ECO:0000259" key="9">
    <source>
        <dbReference type="Pfam" id="PF00857"/>
    </source>
</evidence>
<dbReference type="Gene3D" id="3.40.50.850">
    <property type="entry name" value="Isochorismatase-like"/>
    <property type="match status" value="1"/>
</dbReference>
<gene>
    <name evidence="10" type="ORF">J2S45_000373</name>
</gene>
<feature type="compositionally biased region" description="Acidic residues" evidence="8">
    <location>
        <begin position="290"/>
        <end position="307"/>
    </location>
</feature>
<name>A0ABT9PG56_9ACTO</name>
<feature type="compositionally biased region" description="Acidic residues" evidence="8">
    <location>
        <begin position="247"/>
        <end position="266"/>
    </location>
</feature>
<accession>A0ABT9PG56</accession>
<evidence type="ECO:0000256" key="4">
    <source>
        <dbReference type="ARBA" id="ARBA00022801"/>
    </source>
</evidence>
<feature type="domain" description="Isochorismatase-like" evidence="9">
    <location>
        <begin position="16"/>
        <end position="196"/>
    </location>
</feature>
<comment type="pathway">
    <text evidence="5">Cofactor biosynthesis; nicotinate biosynthesis; nicotinate from nicotinamide: step 1/1.</text>
</comment>
<dbReference type="SUPFAM" id="SSF52499">
    <property type="entry name" value="Isochorismatase-like hydrolases"/>
    <property type="match status" value="1"/>
</dbReference>
<keyword evidence="2" id="KW-0662">Pyridine nucleotide biosynthesis</keyword>
<dbReference type="InterPro" id="IPR036380">
    <property type="entry name" value="Isochorismatase-like_sf"/>
</dbReference>
<evidence type="ECO:0000256" key="2">
    <source>
        <dbReference type="ARBA" id="ARBA00022642"/>
    </source>
</evidence>
<dbReference type="PANTHER" id="PTHR11080:SF2">
    <property type="entry name" value="LD05707P"/>
    <property type="match status" value="1"/>
</dbReference>
<sequence>MKNHELTGGNMSDHRALIIVDVQPTFCEGGALGVEGGNACAERIADFVTDNADEYDLIVTTQDWHVDPGTHFSDHPDFVDTWPPHGVAGTPEAELHDAVASLPFDDSVKKGEYKAAYSGFEGVNKSGDSLETILRNAEVDAIDVVGIAESHCVKETALDALRAGWPVRVFSDLTVPVSEDLGEAARAEMDEAGVEQLPSSEAFGFYEEGEDAPIPGDSEGSSVEAWNEDDWDDDETVWSREGWNDLETNDLDGDGVADDLENDEWGAADYRDDEPRRGAALDRDDFVRDEYDEDSDAELTSDGEDEELDTLANQVELGEDLSDYDLSDFDLDVEDVDFSGDADDADFDFSDIDFKP</sequence>
<keyword evidence="11" id="KW-1185">Reference proteome</keyword>
<dbReference type="EMBL" id="JAUSQL010000001">
    <property type="protein sequence ID" value="MDP9831694.1"/>
    <property type="molecule type" value="Genomic_DNA"/>
</dbReference>
<dbReference type="RefSeq" id="WP_407702451.1">
    <property type="nucleotide sequence ID" value="NZ_JAUSQL010000001.1"/>
</dbReference>
<comment type="caution">
    <text evidence="10">The sequence shown here is derived from an EMBL/GenBank/DDBJ whole genome shotgun (WGS) entry which is preliminary data.</text>
</comment>
<evidence type="ECO:0000256" key="5">
    <source>
        <dbReference type="ARBA" id="ARBA00037900"/>
    </source>
</evidence>
<evidence type="ECO:0000256" key="8">
    <source>
        <dbReference type="SAM" id="MobiDB-lite"/>
    </source>
</evidence>
<protein>
    <recommendedName>
        <fullName evidence="6">nicotinamidase</fullName>
        <ecNumber evidence="6">3.5.1.19</ecNumber>
    </recommendedName>
    <alternativeName>
        <fullName evidence="7">Nicotinamide deamidase</fullName>
    </alternativeName>
</protein>
<dbReference type="GO" id="GO:0008936">
    <property type="term" value="F:nicotinamidase activity"/>
    <property type="evidence" value="ECO:0007669"/>
    <property type="project" value="UniProtKB-EC"/>
</dbReference>
<evidence type="ECO:0000256" key="6">
    <source>
        <dbReference type="ARBA" id="ARBA00039017"/>
    </source>
</evidence>
<keyword evidence="4 10" id="KW-0378">Hydrolase</keyword>
<dbReference type="EC" id="3.5.1.19" evidence="6"/>
<feature type="region of interest" description="Disordered" evidence="8">
    <location>
        <begin position="207"/>
        <end position="307"/>
    </location>
</feature>
<organism evidence="10 11">
    <name type="scientific">Trueperella abortisuis</name>
    <dbReference type="NCBI Taxonomy" id="445930"/>
    <lineage>
        <taxon>Bacteria</taxon>
        <taxon>Bacillati</taxon>
        <taxon>Actinomycetota</taxon>
        <taxon>Actinomycetes</taxon>
        <taxon>Actinomycetales</taxon>
        <taxon>Actinomycetaceae</taxon>
        <taxon>Trueperella</taxon>
    </lineage>
</organism>
<evidence type="ECO:0000256" key="3">
    <source>
        <dbReference type="ARBA" id="ARBA00022723"/>
    </source>
</evidence>
<dbReference type="PANTHER" id="PTHR11080">
    <property type="entry name" value="PYRAZINAMIDASE/NICOTINAMIDASE"/>
    <property type="match status" value="1"/>
</dbReference>
<keyword evidence="3" id="KW-0479">Metal-binding</keyword>
<dbReference type="InterPro" id="IPR052347">
    <property type="entry name" value="Isochorismatase_Nicotinamidase"/>
</dbReference>
<feature type="compositionally biased region" description="Basic and acidic residues" evidence="8">
    <location>
        <begin position="269"/>
        <end position="289"/>
    </location>
</feature>
<evidence type="ECO:0000313" key="10">
    <source>
        <dbReference type="EMBL" id="MDP9831694.1"/>
    </source>
</evidence>